<dbReference type="Pfam" id="PF00078">
    <property type="entry name" value="RVT_1"/>
    <property type="match status" value="1"/>
</dbReference>
<gene>
    <name evidence="3" type="ORF">EEDITHA_LOCUS21710</name>
</gene>
<dbReference type="Pfam" id="PF00075">
    <property type="entry name" value="RNase_H"/>
    <property type="match status" value="1"/>
</dbReference>
<dbReference type="CDD" id="cd09276">
    <property type="entry name" value="Rnase_HI_RT_non_LTR"/>
    <property type="match status" value="1"/>
</dbReference>
<proteinExistence type="predicted"/>
<dbReference type="Gene3D" id="3.60.10.10">
    <property type="entry name" value="Endonuclease/exonuclease/phosphatase"/>
    <property type="match status" value="1"/>
</dbReference>
<dbReference type="EMBL" id="CAKOGL010000030">
    <property type="protein sequence ID" value="CAH2107707.1"/>
    <property type="molecule type" value="Genomic_DNA"/>
</dbReference>
<dbReference type="InterPro" id="IPR043502">
    <property type="entry name" value="DNA/RNA_pol_sf"/>
</dbReference>
<accession>A0AAU9VBY1</accession>
<keyword evidence="4" id="KW-1185">Reference proteome</keyword>
<dbReference type="GO" id="GO:0071897">
    <property type="term" value="P:DNA biosynthetic process"/>
    <property type="evidence" value="ECO:0007669"/>
    <property type="project" value="UniProtKB-ARBA"/>
</dbReference>
<evidence type="ECO:0000313" key="4">
    <source>
        <dbReference type="Proteomes" id="UP001153954"/>
    </source>
</evidence>
<dbReference type="GO" id="GO:0042575">
    <property type="term" value="C:DNA polymerase complex"/>
    <property type="evidence" value="ECO:0007669"/>
    <property type="project" value="UniProtKB-ARBA"/>
</dbReference>
<dbReference type="PANTHER" id="PTHR36688">
    <property type="entry name" value="ENDO/EXONUCLEASE/PHOSPHATASE DOMAIN-CONTAINING PROTEIN"/>
    <property type="match status" value="1"/>
</dbReference>
<sequence>MDPLKFLQWNARSIHSKKHELMYLSNKLLPSLISIAETWLKPQQHFNLQGFSSFRDDRLDGHGGAMILVNNKLSCSALSIPSHNCNDINVVGVKVKNINVLSIYVPHPNSSLLAYIRNLFLLFPPPLLILGDFNSHNTMWGSDTNDSFGNRLGELLDDLCICVLNNGSSTRITPPGQRKSCVDLSLCSNDLCTLLQWQLLDSTYGSDHFPIEIVHPSRYTPHYDLPPLLKYRISSAKWDLYKNILEESIKSLPEINMANLDTCYKQLTKSICDAADHSIPLKNSAKHKLSSPPWWDNECTSMIKYRKFAERAFIASMTLENLVEYRKAVAKSKRLFRKKKFHSWRQFCSSLSPNTNASVVWRQINRFRCGTNPSRIFPSIPHTVALDFFDKIAPPFVPSELEIPHLTSPSPSTCHITNPFSMSELNAVLSHVKDSAPGVDGFPYSFLVKAGPGFLQYFLNLINKFFDIGYVPNEWKTQIIIPVLKPGKSHDNANNYRPIALSSTSCKVFEHLIKNRLEWFVESNDLLPYCQFGFRKGFSTADSLSPFISDLRIAFSREQSVVASFLDISSAYDNVLLAVLRYTLQQLNIPDKIVQVISNLLMCRELELRTPGMSFGSCLVRKGLSQGSVLSPLLYNLYTSSLHQSINLNCQILQYADDLVLYIQGPSIPEAAQSLQISLDSLSHWLKQRGLDLSAPKSSVVVFSRKKITSPINVVIDGVSIPKKNSVRFLGIILDNKLSGSQHIGYIIKKSERNLNIIKAISGVSWGAHPFTQKILYNAIIRSLFDYGIFLIVPCNKSNIKYLDTLQAKALRHIMGCMRSSPINALQVECGEPPLSIRLQFLADRFLMRVNSFINHPLINKLSILDHLISTCSYWRTKSIPYFIISYRKIIKIKQEAPINQSHKLPMYEYPYDVLTFSPNVLLSIGIVKESPNANSIFLAEVAKRWNKNHYFFTDASKLTDCGPTGVGVYYQNSKIAMLYQCPQHSSVYTGECIGILEACIFIESHNIKDSIIFSDSRSALESLSHSSFYSRLHSSIILDIKSSLLRSFNKNLNITLAWIPGHSGIKGNECVDSIAKQAANHCFDKKHFKYQIYDLLNYPKKDIFRVWQKSGNYLAEQKVGFMLQFNQKYLGSHGSVNSKNYLNLLCRFYVEFV</sequence>
<evidence type="ECO:0000259" key="1">
    <source>
        <dbReference type="PROSITE" id="PS50878"/>
    </source>
</evidence>
<dbReference type="InterPro" id="IPR012337">
    <property type="entry name" value="RNaseH-like_sf"/>
</dbReference>
<dbReference type="InterPro" id="IPR036691">
    <property type="entry name" value="Endo/exonu/phosph_ase_sf"/>
</dbReference>
<dbReference type="PROSITE" id="PS50878">
    <property type="entry name" value="RT_POL"/>
    <property type="match status" value="1"/>
</dbReference>
<dbReference type="PROSITE" id="PS50879">
    <property type="entry name" value="RNASE_H_1"/>
    <property type="match status" value="1"/>
</dbReference>
<feature type="domain" description="Reverse transcriptase" evidence="1">
    <location>
        <begin position="464"/>
        <end position="734"/>
    </location>
</feature>
<dbReference type="Gene3D" id="3.30.420.10">
    <property type="entry name" value="Ribonuclease H-like superfamily/Ribonuclease H"/>
    <property type="match status" value="1"/>
</dbReference>
<dbReference type="InterPro" id="IPR000477">
    <property type="entry name" value="RT_dom"/>
</dbReference>
<dbReference type="SUPFAM" id="SSF56219">
    <property type="entry name" value="DNase I-like"/>
    <property type="match status" value="1"/>
</dbReference>
<evidence type="ECO:0008006" key="5">
    <source>
        <dbReference type="Google" id="ProtNLM"/>
    </source>
</evidence>
<protein>
    <recommendedName>
        <fullName evidence="5">RNA-directed DNA polymerase from mobile element jockey</fullName>
    </recommendedName>
</protein>
<organism evidence="3 4">
    <name type="scientific">Euphydryas editha</name>
    <name type="common">Edith's checkerspot</name>
    <dbReference type="NCBI Taxonomy" id="104508"/>
    <lineage>
        <taxon>Eukaryota</taxon>
        <taxon>Metazoa</taxon>
        <taxon>Ecdysozoa</taxon>
        <taxon>Arthropoda</taxon>
        <taxon>Hexapoda</taxon>
        <taxon>Insecta</taxon>
        <taxon>Pterygota</taxon>
        <taxon>Neoptera</taxon>
        <taxon>Endopterygota</taxon>
        <taxon>Lepidoptera</taxon>
        <taxon>Glossata</taxon>
        <taxon>Ditrysia</taxon>
        <taxon>Papilionoidea</taxon>
        <taxon>Nymphalidae</taxon>
        <taxon>Nymphalinae</taxon>
        <taxon>Euphydryas</taxon>
    </lineage>
</organism>
<name>A0AAU9VBY1_EUPED</name>
<dbReference type="InterPro" id="IPR005135">
    <property type="entry name" value="Endo/exonuclease/phosphatase"/>
</dbReference>
<dbReference type="SUPFAM" id="SSF56672">
    <property type="entry name" value="DNA/RNA polymerases"/>
    <property type="match status" value="1"/>
</dbReference>
<comment type="caution">
    <text evidence="3">The sequence shown here is derived from an EMBL/GenBank/DDBJ whole genome shotgun (WGS) entry which is preliminary data.</text>
</comment>
<dbReference type="InterPro" id="IPR036397">
    <property type="entry name" value="RNaseH_sf"/>
</dbReference>
<dbReference type="PANTHER" id="PTHR36688:SF2">
    <property type="entry name" value="ENDONUCLEASE_EXONUCLEASE_PHOSPHATASE DOMAIN-CONTAINING PROTEIN"/>
    <property type="match status" value="1"/>
</dbReference>
<dbReference type="CDD" id="cd01650">
    <property type="entry name" value="RT_nLTR_like"/>
    <property type="match status" value="1"/>
</dbReference>
<dbReference type="InterPro" id="IPR002156">
    <property type="entry name" value="RNaseH_domain"/>
</dbReference>
<dbReference type="AlphaFoldDB" id="A0AAU9VBY1"/>
<dbReference type="GO" id="GO:0004523">
    <property type="term" value="F:RNA-DNA hybrid ribonuclease activity"/>
    <property type="evidence" value="ECO:0007669"/>
    <property type="project" value="InterPro"/>
</dbReference>
<dbReference type="SUPFAM" id="SSF53098">
    <property type="entry name" value="Ribonuclease H-like"/>
    <property type="match status" value="1"/>
</dbReference>
<dbReference type="InterPro" id="IPR052560">
    <property type="entry name" value="RdDP_mobile_element"/>
</dbReference>
<evidence type="ECO:0000259" key="2">
    <source>
        <dbReference type="PROSITE" id="PS50879"/>
    </source>
</evidence>
<reference evidence="3" key="1">
    <citation type="submission" date="2022-03" db="EMBL/GenBank/DDBJ databases">
        <authorList>
            <person name="Tunstrom K."/>
        </authorList>
    </citation>
    <scope>NUCLEOTIDE SEQUENCE</scope>
</reference>
<dbReference type="GO" id="GO:0003676">
    <property type="term" value="F:nucleic acid binding"/>
    <property type="evidence" value="ECO:0007669"/>
    <property type="project" value="InterPro"/>
</dbReference>
<evidence type="ECO:0000313" key="3">
    <source>
        <dbReference type="EMBL" id="CAH2107707.1"/>
    </source>
</evidence>
<feature type="domain" description="RNase H type-1" evidence="2">
    <location>
        <begin position="946"/>
        <end position="1081"/>
    </location>
</feature>
<dbReference type="Pfam" id="PF14529">
    <property type="entry name" value="Exo_endo_phos_2"/>
    <property type="match status" value="1"/>
</dbReference>
<dbReference type="Proteomes" id="UP001153954">
    <property type="component" value="Unassembled WGS sequence"/>
</dbReference>